<gene>
    <name evidence="1" type="ORF">ACRB68_20000</name>
</gene>
<protein>
    <submittedName>
        <fullName evidence="1">Uncharacterized protein</fullName>
    </submittedName>
</protein>
<evidence type="ECO:0000313" key="2">
    <source>
        <dbReference type="Proteomes" id="UP000487268"/>
    </source>
</evidence>
<accession>A0A7K0BTD4</accession>
<organism evidence="1 2">
    <name type="scientific">Actinomadura macrotermitis</name>
    <dbReference type="NCBI Taxonomy" id="2585200"/>
    <lineage>
        <taxon>Bacteria</taxon>
        <taxon>Bacillati</taxon>
        <taxon>Actinomycetota</taxon>
        <taxon>Actinomycetes</taxon>
        <taxon>Streptosporangiales</taxon>
        <taxon>Thermomonosporaceae</taxon>
        <taxon>Actinomadura</taxon>
    </lineage>
</organism>
<evidence type="ECO:0000313" key="1">
    <source>
        <dbReference type="EMBL" id="MQY03954.1"/>
    </source>
</evidence>
<sequence length="159" mass="17085">MDSSTEIASGRELGCDWNLTATWTRAGGLRLCLRLPEIERVSLSEFEIPVARPSVHSGISRTGPVRIIVAAPAGTTRIGLTTAAGASRTLSLHHHDTPGGSVVLAVGLAERADLPISVHATTASGTALVETVESHSERPPSRWRLFRRRRDGLLYESRS</sequence>
<comment type="caution">
    <text evidence="1">The sequence shown here is derived from an EMBL/GenBank/DDBJ whole genome shotgun (WGS) entry which is preliminary data.</text>
</comment>
<dbReference type="EMBL" id="WEGH01000001">
    <property type="protein sequence ID" value="MQY03954.1"/>
    <property type="molecule type" value="Genomic_DNA"/>
</dbReference>
<dbReference type="AlphaFoldDB" id="A0A7K0BTD4"/>
<keyword evidence="2" id="KW-1185">Reference proteome</keyword>
<dbReference type="Proteomes" id="UP000487268">
    <property type="component" value="Unassembled WGS sequence"/>
</dbReference>
<reference evidence="1 2" key="1">
    <citation type="submission" date="2019-10" db="EMBL/GenBank/DDBJ databases">
        <title>Actinomadura rubteroloni sp. nov. and Actinomadura macrotermitis sp. nov., isolated from the gut of fungus growing-termite Macrotermes natalensis.</title>
        <authorList>
            <person name="Benndorf R."/>
            <person name="Martin K."/>
            <person name="Kuefner M."/>
            <person name="De Beer W."/>
            <person name="Kaster A.-K."/>
            <person name="Vollmers J."/>
            <person name="Poulsen M."/>
            <person name="Beemelmanns C."/>
        </authorList>
    </citation>
    <scope>NUCLEOTIDE SEQUENCE [LARGE SCALE GENOMIC DNA]</scope>
    <source>
        <strain evidence="1 2">RB68</strain>
    </source>
</reference>
<dbReference type="RefSeq" id="WP_153531801.1">
    <property type="nucleotide sequence ID" value="NZ_WEGH01000001.1"/>
</dbReference>
<name>A0A7K0BTD4_9ACTN</name>
<proteinExistence type="predicted"/>